<feature type="region of interest" description="Disordered" evidence="11">
    <location>
        <begin position="734"/>
        <end position="757"/>
    </location>
</feature>
<dbReference type="PROSITE" id="PS50088">
    <property type="entry name" value="ANK_REPEAT"/>
    <property type="match status" value="5"/>
</dbReference>
<comment type="similarity">
    <text evidence="5">In the N-terminal section; belongs to the asparaginase 1 family.</text>
</comment>
<dbReference type="SMART" id="SM00870">
    <property type="entry name" value="Asparaginase"/>
    <property type="match status" value="2"/>
</dbReference>
<feature type="active site" evidence="10">
    <location>
        <position position="888"/>
    </location>
</feature>
<evidence type="ECO:0000256" key="5">
    <source>
        <dbReference type="ARBA" id="ARBA00061199"/>
    </source>
</evidence>
<feature type="repeat" description="ANK" evidence="8">
    <location>
        <begin position="1241"/>
        <end position="1273"/>
    </location>
</feature>
<organism evidence="14 15">
    <name type="scientific">Actinia tenebrosa</name>
    <name type="common">Australian red waratah sea anemone</name>
    <dbReference type="NCBI Taxonomy" id="6105"/>
    <lineage>
        <taxon>Eukaryota</taxon>
        <taxon>Metazoa</taxon>
        <taxon>Cnidaria</taxon>
        <taxon>Anthozoa</taxon>
        <taxon>Hexacorallia</taxon>
        <taxon>Actiniaria</taxon>
        <taxon>Actiniidae</taxon>
        <taxon>Actinia</taxon>
    </lineage>
</organism>
<evidence type="ECO:0000259" key="13">
    <source>
        <dbReference type="Pfam" id="PF17763"/>
    </source>
</evidence>
<feature type="binding site" evidence="7">
    <location>
        <position position="108"/>
    </location>
    <ligand>
        <name>substrate</name>
    </ligand>
</feature>
<reference evidence="15" key="1">
    <citation type="submission" date="2025-08" db="UniProtKB">
        <authorList>
            <consortium name="RefSeq"/>
        </authorList>
    </citation>
    <scope>IDENTIFICATION</scope>
    <source>
        <tissue evidence="15">Tentacle</tissue>
    </source>
</reference>
<evidence type="ECO:0000256" key="7">
    <source>
        <dbReference type="PIRSR" id="PIRSR001220-2"/>
    </source>
</evidence>
<dbReference type="Pfam" id="PF17763">
    <property type="entry name" value="Asparaginase_C"/>
    <property type="match status" value="2"/>
</dbReference>
<dbReference type="InterPro" id="IPR006034">
    <property type="entry name" value="Asparaginase/glutaminase-like"/>
</dbReference>
<dbReference type="InterPro" id="IPR027473">
    <property type="entry name" value="L-asparaginase_C"/>
</dbReference>
<dbReference type="Proteomes" id="UP000515163">
    <property type="component" value="Unplaced"/>
</dbReference>
<dbReference type="InterPro" id="IPR036770">
    <property type="entry name" value="Ankyrin_rpt-contain_sf"/>
</dbReference>
<feature type="compositionally biased region" description="Polar residues" evidence="11">
    <location>
        <begin position="697"/>
        <end position="708"/>
    </location>
</feature>
<dbReference type="PRINTS" id="PR00139">
    <property type="entry name" value="ASNGLNASE"/>
</dbReference>
<dbReference type="PRINTS" id="PR01415">
    <property type="entry name" value="ANKYRIN"/>
</dbReference>
<dbReference type="CDD" id="cd08963">
    <property type="entry name" value="L-asparaginase_I"/>
    <property type="match status" value="2"/>
</dbReference>
<feature type="domain" description="L-asparaginase N-terminal" evidence="12">
    <location>
        <begin position="768"/>
        <end position="989"/>
    </location>
</feature>
<feature type="region of interest" description="Disordered" evidence="11">
    <location>
        <begin position="673"/>
        <end position="713"/>
    </location>
</feature>
<dbReference type="InterPro" id="IPR027474">
    <property type="entry name" value="L-asparaginase_N"/>
</dbReference>
<dbReference type="NCBIfam" id="TIGR00519">
    <property type="entry name" value="asnASE_I"/>
    <property type="match status" value="1"/>
</dbReference>
<dbReference type="SMART" id="SM00248">
    <property type="entry name" value="ANK"/>
    <property type="match status" value="10"/>
</dbReference>
<feature type="active site" description="O-isoaspartyl threonine intermediate" evidence="6">
    <location>
        <position position="65"/>
    </location>
</feature>
<dbReference type="OrthoDB" id="542841at2759"/>
<dbReference type="InterPro" id="IPR002110">
    <property type="entry name" value="Ankyrin_rpt"/>
</dbReference>
<evidence type="ECO:0000256" key="8">
    <source>
        <dbReference type="PROSITE-ProRule" id="PRU00023"/>
    </source>
</evidence>
<dbReference type="PANTHER" id="PTHR11707">
    <property type="entry name" value="L-ASPARAGINASE"/>
    <property type="match status" value="1"/>
</dbReference>
<dbReference type="Pfam" id="PF12796">
    <property type="entry name" value="Ank_2"/>
    <property type="match status" value="4"/>
</dbReference>
<dbReference type="InterPro" id="IPR040919">
    <property type="entry name" value="Asparaginase_C"/>
</dbReference>
<feature type="region of interest" description="Disordered" evidence="11">
    <location>
        <begin position="60"/>
        <end position="79"/>
    </location>
</feature>
<dbReference type="InterPro" id="IPR027475">
    <property type="entry name" value="Asparaginase/glutaminase_AS2"/>
</dbReference>
<name>A0A6P8HV36_ACTTE</name>
<accession>A0A6P8HV36</accession>
<dbReference type="EC" id="3.5.1.1" evidence="1"/>
<dbReference type="SFLD" id="SFLDS00057">
    <property type="entry name" value="Glutaminase/Asparaginase"/>
    <property type="match status" value="1"/>
</dbReference>
<dbReference type="Pfam" id="PF00710">
    <property type="entry name" value="Asparaginase"/>
    <property type="match status" value="2"/>
</dbReference>
<dbReference type="InterPro" id="IPR020827">
    <property type="entry name" value="Asparaginase/glutaminase_AS1"/>
</dbReference>
<dbReference type="InterPro" id="IPR006033">
    <property type="entry name" value="AsnA_fam"/>
</dbReference>
<dbReference type="GeneID" id="116296396"/>
<keyword evidence="2" id="KW-0677">Repeat</keyword>
<feature type="domain" description="L-asparaginase N-terminal" evidence="12">
    <location>
        <begin position="14"/>
        <end position="241"/>
    </location>
</feature>
<dbReference type="PROSITE" id="PS50297">
    <property type="entry name" value="ANK_REP_REGION"/>
    <property type="match status" value="4"/>
</dbReference>
<feature type="domain" description="Asparaginase/glutaminase C-terminal" evidence="13">
    <location>
        <begin position="1009"/>
        <end position="1124"/>
    </location>
</feature>
<dbReference type="PROSITE" id="PS00917">
    <property type="entry name" value="ASN_GLN_ASE_2"/>
    <property type="match status" value="2"/>
</dbReference>
<feature type="repeat" description="ANK" evidence="8">
    <location>
        <begin position="556"/>
        <end position="588"/>
    </location>
</feature>
<evidence type="ECO:0000256" key="11">
    <source>
        <dbReference type="SAM" id="MobiDB-lite"/>
    </source>
</evidence>
<evidence type="ECO:0000313" key="14">
    <source>
        <dbReference type="Proteomes" id="UP000515163"/>
    </source>
</evidence>
<evidence type="ECO:0000256" key="9">
    <source>
        <dbReference type="PROSITE-ProRule" id="PRU10099"/>
    </source>
</evidence>
<feature type="active site" evidence="10">
    <location>
        <position position="139"/>
    </location>
</feature>
<keyword evidence="3" id="KW-0378">Hydrolase</keyword>
<proteinExistence type="inferred from homology"/>
<dbReference type="KEGG" id="aten:116296396"/>
<dbReference type="InterPro" id="IPR037152">
    <property type="entry name" value="L-asparaginase_N_sf"/>
</dbReference>
<dbReference type="SUPFAM" id="SSF48403">
    <property type="entry name" value="Ankyrin repeat"/>
    <property type="match status" value="2"/>
</dbReference>
<evidence type="ECO:0000259" key="12">
    <source>
        <dbReference type="Pfam" id="PF00710"/>
    </source>
</evidence>
<dbReference type="PIRSF" id="PIRSF500176">
    <property type="entry name" value="L_ASNase"/>
    <property type="match status" value="1"/>
</dbReference>
<evidence type="ECO:0000313" key="15">
    <source>
        <dbReference type="RefSeq" id="XP_031560274.1"/>
    </source>
</evidence>
<evidence type="ECO:0000256" key="4">
    <source>
        <dbReference type="ARBA" id="ARBA00023043"/>
    </source>
</evidence>
<dbReference type="PROSITE" id="PS00144">
    <property type="entry name" value="ASN_GLN_ASE_1"/>
    <property type="match status" value="1"/>
</dbReference>
<dbReference type="InterPro" id="IPR036152">
    <property type="entry name" value="Asp/glu_Ase-like_sf"/>
</dbReference>
<dbReference type="RefSeq" id="XP_031560274.1">
    <property type="nucleotide sequence ID" value="XM_031704414.1"/>
</dbReference>
<evidence type="ECO:0000256" key="3">
    <source>
        <dbReference type="ARBA" id="ARBA00022801"/>
    </source>
</evidence>
<evidence type="ECO:0000256" key="6">
    <source>
        <dbReference type="PIRSR" id="PIRSR001220-1"/>
    </source>
</evidence>
<evidence type="ECO:0000256" key="1">
    <source>
        <dbReference type="ARBA" id="ARBA00012920"/>
    </source>
</evidence>
<evidence type="ECO:0000256" key="2">
    <source>
        <dbReference type="ARBA" id="ARBA00022737"/>
    </source>
</evidence>
<dbReference type="PANTHER" id="PTHR11707:SF28">
    <property type="entry name" value="60 KDA LYSOPHOSPHOLIPASE"/>
    <property type="match status" value="1"/>
</dbReference>
<feature type="binding site" evidence="7">
    <location>
        <begin position="139"/>
        <end position="140"/>
    </location>
    <ligand>
        <name>substrate</name>
    </ligand>
</feature>
<dbReference type="GO" id="GO:0004067">
    <property type="term" value="F:asparaginase activity"/>
    <property type="evidence" value="ECO:0007669"/>
    <property type="project" value="UniProtKB-UniRule"/>
</dbReference>
<dbReference type="InParanoid" id="A0A6P8HV36"/>
<dbReference type="FunFam" id="3.40.50.1170:FF:000003">
    <property type="entry name" value="60 kDa lysophospholipase"/>
    <property type="match status" value="2"/>
</dbReference>
<dbReference type="InterPro" id="IPR041725">
    <property type="entry name" value="L-asparaginase_I"/>
</dbReference>
<feature type="active site" evidence="9">
    <location>
        <position position="23"/>
    </location>
</feature>
<keyword evidence="4 8" id="KW-0040">ANK repeat</keyword>
<dbReference type="GO" id="GO:0006528">
    <property type="term" value="P:asparagine metabolic process"/>
    <property type="evidence" value="ECO:0007669"/>
    <property type="project" value="UniProtKB-ARBA"/>
</dbReference>
<dbReference type="PROSITE" id="PS51732">
    <property type="entry name" value="ASN_GLN_ASE_3"/>
    <property type="match status" value="2"/>
</dbReference>
<feature type="repeat" description="ANK" evidence="8">
    <location>
        <begin position="1208"/>
        <end position="1240"/>
    </location>
</feature>
<evidence type="ECO:0000256" key="10">
    <source>
        <dbReference type="PROSITE-ProRule" id="PRU10100"/>
    </source>
</evidence>
<gene>
    <name evidence="15" type="primary">LOC116296396</name>
</gene>
<dbReference type="Gene3D" id="1.25.40.20">
    <property type="entry name" value="Ankyrin repeat-containing domain"/>
    <property type="match status" value="3"/>
</dbReference>
<dbReference type="Gene3D" id="3.40.50.1170">
    <property type="entry name" value="L-asparaginase, N-terminal domain"/>
    <property type="match status" value="2"/>
</dbReference>
<keyword evidence="14" id="KW-1185">Reference proteome</keyword>
<dbReference type="Gene3D" id="3.40.50.40">
    <property type="match status" value="2"/>
</dbReference>
<dbReference type="SUPFAM" id="SSF53774">
    <property type="entry name" value="Glutaminase/Asparaginase"/>
    <property type="match status" value="2"/>
</dbReference>
<feature type="repeat" description="ANK" evidence="8">
    <location>
        <begin position="457"/>
        <end position="489"/>
    </location>
</feature>
<sequence>MASTKCYGGARTSRVLVLYTGGTIGMEKTEAGYQPKVGFLQKQIKRLPMLYDEEYSKKNSSIETTIDPQEEDQGSSNSSALEELAMPISQHGVRIIYFIKEYVPIKDSSNLTIEDWVTISLDIKQHYADYEGIVVIHGTDTMAYTASALSFMLENLGKTVILTGSQVPIYEQRNDGRDNLLGALMFAGHYVIPEVCVFFNGKLYRGNRTTKVNADSFSAFNSPNLPPLATMTVKIEVQWDAIFRCNNNTRFCVHTQMNPNVGLLRLFPGITAYTVKAFLQEPMQGVVLQTYGAGNAPNNRDDLITEIKKASERGVIIVNCTQCIHGSVADAYATGRTLLEAGVIPGSDMTPEAALTKLSYVLGKEHMTNKERRELVKHNLRGELTVAQSQEHFSLKDSEFIEAVAVSLHVGSSEEMKYIRKALLPVLMCSAASSGNVPTLKKLLEQGADPNGTVNYDGRRPLHIACLNGNLEVVNFLLSQGAFVHVQDMFNNSPLDDTIKFRHKEVVKRLIEAGAILNKQQSQVAAEVCCLAAKNRVDDLYLWLLAGADLNVSDYDGRTPLHVAVCRNNIETIKFLLKNGVDRTLKDIFGHTPLDNATTYGLDKVAQLLDECTGIRIYYDRFSSQKIEVYRGIWKRIINIFNARYFNLNLKTMSGSQDNYPAIQKQMEKIGIGENTSNPPASEFKTDVTKVPHATPTGDTPDSKTTSAGGRVKDPLKRQFSRKLLRHVSFSGELPKDAKPQLKSSGRMGSISGDLDEGTSRTLVRRVNVLLLYTGGALGWKLIPGGFRVEKNLVLNELRKLPMMHDADYVNKIEENLMDDLPEEEIREDQIIMPVSKYSVRTFIDVKEMTDDMVGHSQDMDMNGWIHIALKIKENYDKYHGFVILHGTDTLCYTASALSFMFENLGKSVVVTGSLSPINEHLNDGRDNILGAVMLAGHHVIPEVSVYFHGKLYRGNRCLKVDARSFGAFDSPNFPPIAAVQSGLKVEWDEVFRCNLSSRFTVRTNLVQHVGVLRLFPGITNATVRTFLQPPIQGVVLETYGSGNGPDSRQDLMDELRTASSRGVIFINCTQCLYGSVVDSYTTGKALLDTGVIPGADMTVEAALTKLSYVLGLDISIEEKKQLMRTNLRGELTEYRNQDKEQFSLRDNELIGLVASNLKVASCEEVRYIKQALFPVLMCSAAASGDVSAIEDLCKQAGSSPNCATDHDGRTPLHIACTEGHVDVVRYLLLRSASPHVQDKYGQRPVDDAIRQEHAEIIELLIDSGAHVGCTTMDMARGLCALAAGNKVSKLRAWLLAGADVNVGDYDGRTPLHVAVCRGKVEAVEFLLESGADTNITDVYGQSALDNAELMRNEEILHLLKSDSPSRHNTDT</sequence>
<dbReference type="FunFam" id="3.40.50.40:FF:000001">
    <property type="entry name" value="L-asparaginase 1"/>
    <property type="match status" value="2"/>
</dbReference>
<dbReference type="PIRSF" id="PIRSF001220">
    <property type="entry name" value="L-ASNase_gatD"/>
    <property type="match status" value="1"/>
</dbReference>
<protein>
    <recommendedName>
        <fullName evidence="1">asparaginase</fullName>
        <ecNumber evidence="1">3.5.1.1</ecNumber>
    </recommendedName>
</protein>
<feature type="domain" description="Asparaginase/glutaminase C-terminal" evidence="13">
    <location>
        <begin position="260"/>
        <end position="374"/>
    </location>
</feature>
<feature type="repeat" description="ANK" evidence="8">
    <location>
        <begin position="1307"/>
        <end position="1339"/>
    </location>
</feature>